<keyword evidence="3" id="KW-0175">Coiled coil</keyword>
<evidence type="ECO:0000313" key="5">
    <source>
        <dbReference type="EMBL" id="KAG6466861.1"/>
    </source>
</evidence>
<dbReference type="PANTHER" id="PTHR31003:SF3">
    <property type="entry name" value="HOMEODOMAIN-LIKE SUPERFAMILY PROTEIN-RELATED"/>
    <property type="match status" value="1"/>
</dbReference>
<keyword evidence="2" id="KW-0238">DNA-binding</keyword>
<comment type="caution">
    <text evidence="5">The sequence shown here is derived from an EMBL/GenBank/DDBJ whole genome shotgun (WGS) entry which is preliminary data.</text>
</comment>
<reference evidence="5 6" key="1">
    <citation type="submission" date="2020-08" db="EMBL/GenBank/DDBJ databases">
        <title>Plant Genome Project.</title>
        <authorList>
            <person name="Zhang R.-G."/>
        </authorList>
    </citation>
    <scope>NUCLEOTIDE SEQUENCE [LARGE SCALE GENOMIC DNA]</scope>
    <source>
        <tissue evidence="5">Rhizome</tissue>
    </source>
</reference>
<dbReference type="GO" id="GO:0003700">
    <property type="term" value="F:DNA-binding transcription factor activity"/>
    <property type="evidence" value="ECO:0007669"/>
    <property type="project" value="InterPro"/>
</dbReference>
<dbReference type="AlphaFoldDB" id="A0A8J5C4K5"/>
<evidence type="ECO:0000313" key="6">
    <source>
        <dbReference type="Proteomes" id="UP000734854"/>
    </source>
</evidence>
<evidence type="ECO:0000256" key="2">
    <source>
        <dbReference type="ARBA" id="ARBA00023125"/>
    </source>
</evidence>
<name>A0A8J5C4K5_ZINOF</name>
<proteinExistence type="predicted"/>
<dbReference type="PANTHER" id="PTHR31003">
    <property type="entry name" value="MYB FAMILY TRANSCRIPTION FACTOR"/>
    <property type="match status" value="1"/>
</dbReference>
<dbReference type="GO" id="GO:0005634">
    <property type="term" value="C:nucleus"/>
    <property type="evidence" value="ECO:0007669"/>
    <property type="project" value="UniProtKB-SubCell"/>
</dbReference>
<dbReference type="EMBL" id="JACMSC010000110">
    <property type="protein sequence ID" value="KAG6466861.1"/>
    <property type="molecule type" value="Genomic_DNA"/>
</dbReference>
<dbReference type="GO" id="GO:0003677">
    <property type="term" value="F:DNA binding"/>
    <property type="evidence" value="ECO:0007669"/>
    <property type="project" value="UniProtKB-KW"/>
</dbReference>
<dbReference type="Pfam" id="PF26575">
    <property type="entry name" value="HHO5_N"/>
    <property type="match status" value="1"/>
</dbReference>
<evidence type="ECO:0000259" key="4">
    <source>
        <dbReference type="Pfam" id="PF26575"/>
    </source>
</evidence>
<keyword evidence="6" id="KW-1185">Reference proteome</keyword>
<dbReference type="Proteomes" id="UP000734854">
    <property type="component" value="Unassembled WGS sequence"/>
</dbReference>
<dbReference type="InterPro" id="IPR058673">
    <property type="entry name" value="HHO5-like_N"/>
</dbReference>
<accession>A0A8J5C4K5</accession>
<feature type="coiled-coil region" evidence="3">
    <location>
        <begin position="25"/>
        <end position="55"/>
    </location>
</feature>
<dbReference type="InterPro" id="IPR044787">
    <property type="entry name" value="HHO5-like"/>
</dbReference>
<comment type="subcellular location">
    <subcellularLocation>
        <location evidence="1">Nucleus</location>
    </subcellularLocation>
</comment>
<sequence>MGSELELYAMRPVAVGFMKKAVTESKERGRQVSRLEESIKSLEEEKRKIEAFKRELPLCMLIEELKREIDRFRAEGFRRVFLEFMPIKGKINESSSDFRDKKNWTSSIFALNGFLWFRLQKSVCDSRNGGDASLPVLELYSSKAEDESAAVLSDLSLCSTAITHGFVTPAINNHPVSCRKCTKESLEASPVAAPGTHCGLHSQQKQPRKMRRCWSQDLHRRFVRLRGAHGETHVEPFDSIVDS</sequence>
<feature type="domain" description="HHO5-like N-terminal" evidence="4">
    <location>
        <begin position="17"/>
        <end position="62"/>
    </location>
</feature>
<evidence type="ECO:0000256" key="1">
    <source>
        <dbReference type="ARBA" id="ARBA00004123"/>
    </source>
</evidence>
<protein>
    <recommendedName>
        <fullName evidence="4">HHO5-like N-terminal domain-containing protein</fullName>
    </recommendedName>
</protein>
<gene>
    <name evidence="5" type="ORF">ZIOFF_075345</name>
</gene>
<organism evidence="5 6">
    <name type="scientific">Zingiber officinale</name>
    <name type="common">Ginger</name>
    <name type="synonym">Amomum zingiber</name>
    <dbReference type="NCBI Taxonomy" id="94328"/>
    <lineage>
        <taxon>Eukaryota</taxon>
        <taxon>Viridiplantae</taxon>
        <taxon>Streptophyta</taxon>
        <taxon>Embryophyta</taxon>
        <taxon>Tracheophyta</taxon>
        <taxon>Spermatophyta</taxon>
        <taxon>Magnoliopsida</taxon>
        <taxon>Liliopsida</taxon>
        <taxon>Zingiberales</taxon>
        <taxon>Zingiberaceae</taxon>
        <taxon>Zingiber</taxon>
    </lineage>
</organism>
<evidence type="ECO:0000256" key="3">
    <source>
        <dbReference type="SAM" id="Coils"/>
    </source>
</evidence>